<evidence type="ECO:0000313" key="2">
    <source>
        <dbReference type="Proteomes" id="UP000695000"/>
    </source>
</evidence>
<dbReference type="SUPFAM" id="SSF55681">
    <property type="entry name" value="Class II aaRS and biotin synthetases"/>
    <property type="match status" value="1"/>
</dbReference>
<sequence>MQLKQILSLSQKHGLLLSSDPFKIGPIGSILMQNLNTEWLNSLVNNKEYPIFYDSDNFNDSYNFVKGLCSETLPFGIADTKSTQIEGNDVFSSLFSVSDYLRCNVFVAPTESMQFFHQWQRLRRMWWRKFSSTPGRYFTTDMQNNDGQHTVEIRAKYPWGEQLVEKLQMNESKQQSISEEQNECKFKNISVQSHHVSSEICKPVMFLNTVCDAYEELPFQDVKRVMFRFHRKLAPYKISFAVCNTYSSGVTIELYDLAQYLCKKLRTNNVSSLLLPKCTTDKLEQQYLQNDFIGVPYTVILNEGTLKNGVALLRSRDTTLKEQVHVSELPEYVDLLFKNY</sequence>
<dbReference type="Proteomes" id="UP000695000">
    <property type="component" value="Unplaced"/>
</dbReference>
<gene>
    <name evidence="3" type="primary">LOC108562333</name>
</gene>
<dbReference type="Pfam" id="PF03129">
    <property type="entry name" value="HGTP_anticodon"/>
    <property type="match status" value="1"/>
</dbReference>
<dbReference type="RefSeq" id="XP_017776115.1">
    <property type="nucleotide sequence ID" value="XM_017920626.1"/>
</dbReference>
<evidence type="ECO:0000313" key="3">
    <source>
        <dbReference type="RefSeq" id="XP_017776115.1"/>
    </source>
</evidence>
<dbReference type="InterPro" id="IPR036621">
    <property type="entry name" value="Anticodon-bd_dom_sf"/>
</dbReference>
<keyword evidence="2" id="KW-1185">Reference proteome</keyword>
<dbReference type="PANTHER" id="PTHR10745:SF8">
    <property type="entry name" value="DNA POLYMERASE SUBUNIT GAMMA-2, MITOCHONDRIAL"/>
    <property type="match status" value="1"/>
</dbReference>
<dbReference type="PANTHER" id="PTHR10745">
    <property type="entry name" value="GLYCYL-TRNA SYNTHETASE/DNA POLYMERASE SUBUNIT GAMMA-2"/>
    <property type="match status" value="1"/>
</dbReference>
<organism evidence="2 3">
    <name type="scientific">Nicrophorus vespilloides</name>
    <name type="common">Boreal carrion beetle</name>
    <dbReference type="NCBI Taxonomy" id="110193"/>
    <lineage>
        <taxon>Eukaryota</taxon>
        <taxon>Metazoa</taxon>
        <taxon>Ecdysozoa</taxon>
        <taxon>Arthropoda</taxon>
        <taxon>Hexapoda</taxon>
        <taxon>Insecta</taxon>
        <taxon>Pterygota</taxon>
        <taxon>Neoptera</taxon>
        <taxon>Endopterygota</taxon>
        <taxon>Coleoptera</taxon>
        <taxon>Polyphaga</taxon>
        <taxon>Staphyliniformia</taxon>
        <taxon>Silphidae</taxon>
        <taxon>Nicrophorinae</taxon>
        <taxon>Nicrophorus</taxon>
    </lineage>
</organism>
<dbReference type="InterPro" id="IPR045864">
    <property type="entry name" value="aa-tRNA-synth_II/BPL/LPL"/>
</dbReference>
<accession>A0ABM1MNG5</accession>
<reference evidence="3" key="1">
    <citation type="submission" date="2025-08" db="UniProtKB">
        <authorList>
            <consortium name="RefSeq"/>
        </authorList>
    </citation>
    <scope>IDENTIFICATION</scope>
    <source>
        <tissue evidence="3">Whole Larva</tissue>
    </source>
</reference>
<proteinExistence type="predicted"/>
<dbReference type="Gene3D" id="3.30.930.10">
    <property type="entry name" value="Bira Bifunctional Protein, Domain 2"/>
    <property type="match status" value="1"/>
</dbReference>
<dbReference type="SUPFAM" id="SSF52954">
    <property type="entry name" value="Class II aaRS ABD-related"/>
    <property type="match status" value="1"/>
</dbReference>
<feature type="domain" description="Anticodon-binding" evidence="1">
    <location>
        <begin position="252"/>
        <end position="333"/>
    </location>
</feature>
<dbReference type="Gene3D" id="3.40.50.800">
    <property type="entry name" value="Anticodon-binding domain"/>
    <property type="match status" value="1"/>
</dbReference>
<dbReference type="InterPro" id="IPR004154">
    <property type="entry name" value="Anticodon-bd"/>
</dbReference>
<protein>
    <submittedName>
        <fullName evidence="3">DNA polymerase subunit gamma-2, mitochondrial</fullName>
    </submittedName>
</protein>
<dbReference type="GeneID" id="108562333"/>
<dbReference type="InterPro" id="IPR027031">
    <property type="entry name" value="Gly-tRNA_synthase/POLG2"/>
</dbReference>
<name>A0ABM1MNG5_NICVS</name>
<evidence type="ECO:0000259" key="1">
    <source>
        <dbReference type="Pfam" id="PF03129"/>
    </source>
</evidence>